<protein>
    <submittedName>
        <fullName evidence="1">Uncharacterized protein</fullName>
    </submittedName>
</protein>
<dbReference type="Proteomes" id="UP000245627">
    <property type="component" value="Unassembled WGS sequence"/>
</dbReference>
<comment type="caution">
    <text evidence="1">The sequence shown here is derived from an EMBL/GenBank/DDBJ whole genome shotgun (WGS) entry which is preliminary data.</text>
</comment>
<dbReference type="RefSeq" id="WP_116774601.1">
    <property type="nucleotide sequence ID" value="NZ_QDKG01000001.1"/>
</dbReference>
<evidence type="ECO:0000313" key="2">
    <source>
        <dbReference type="Proteomes" id="UP000245627"/>
    </source>
</evidence>
<organism evidence="1 2">
    <name type="scientific">Sphingobacterium corticibacter</name>
    <dbReference type="NCBI Taxonomy" id="2171749"/>
    <lineage>
        <taxon>Bacteria</taxon>
        <taxon>Pseudomonadati</taxon>
        <taxon>Bacteroidota</taxon>
        <taxon>Sphingobacteriia</taxon>
        <taxon>Sphingobacteriales</taxon>
        <taxon>Sphingobacteriaceae</taxon>
        <taxon>Sphingobacterium</taxon>
    </lineage>
</organism>
<proteinExistence type="predicted"/>
<dbReference type="OrthoDB" id="711769at2"/>
<name>A0A2T8HN64_9SPHI</name>
<gene>
    <name evidence="1" type="ORF">DC487_03810</name>
</gene>
<reference evidence="1 2" key="1">
    <citation type="submission" date="2018-04" db="EMBL/GenBank/DDBJ databases">
        <title>Sphingobacterium cortibacter sp. nov.</title>
        <authorList>
            <person name="Li Y."/>
        </authorList>
    </citation>
    <scope>NUCLEOTIDE SEQUENCE [LARGE SCALE GENOMIC DNA]</scope>
    <source>
        <strain evidence="1 2">2c-3</strain>
    </source>
</reference>
<accession>A0A2T8HN64</accession>
<sequence length="78" mass="8891">MSYTRTFSHDIDGTSVDFDVTYNTESHFFTVIESGLPEPYLLKFDMGTRTWSIEAEAEPKISAEELAILVQKHFGRSV</sequence>
<dbReference type="EMBL" id="QDKG01000001">
    <property type="protein sequence ID" value="PVH26742.1"/>
    <property type="molecule type" value="Genomic_DNA"/>
</dbReference>
<evidence type="ECO:0000313" key="1">
    <source>
        <dbReference type="EMBL" id="PVH26742.1"/>
    </source>
</evidence>
<keyword evidence="2" id="KW-1185">Reference proteome</keyword>
<dbReference type="AlphaFoldDB" id="A0A2T8HN64"/>